<feature type="compositionally biased region" description="Basic and acidic residues" evidence="1">
    <location>
        <begin position="14"/>
        <end position="28"/>
    </location>
</feature>
<protein>
    <submittedName>
        <fullName evidence="2">Uncharacterized protein</fullName>
    </submittedName>
</protein>
<dbReference type="EMBL" id="JAUPFM010000007">
    <property type="protein sequence ID" value="KAK2846731.1"/>
    <property type="molecule type" value="Genomic_DNA"/>
</dbReference>
<keyword evidence="3" id="KW-1185">Reference proteome</keyword>
<name>A0AA88SV02_CHASR</name>
<accession>A0AA88SV02</accession>
<comment type="caution">
    <text evidence="2">The sequence shown here is derived from an EMBL/GenBank/DDBJ whole genome shotgun (WGS) entry which is preliminary data.</text>
</comment>
<feature type="compositionally biased region" description="Polar residues" evidence="1">
    <location>
        <begin position="1"/>
        <end position="11"/>
    </location>
</feature>
<sequence length="102" mass="11229">MSPFSCCNSSPCEGKGRDSERRRREEGQVRGVGEGAGCVDSERASAVGLVINNGARMPEKIPICKTSLAEIRPADAMSAFMWLIERREKEEGDNRKRGRNEG</sequence>
<evidence type="ECO:0000256" key="1">
    <source>
        <dbReference type="SAM" id="MobiDB-lite"/>
    </source>
</evidence>
<proteinExistence type="predicted"/>
<reference evidence="2" key="1">
    <citation type="submission" date="2023-07" db="EMBL/GenBank/DDBJ databases">
        <title>Chromosome-level Genome Assembly of Striped Snakehead (Channa striata).</title>
        <authorList>
            <person name="Liu H."/>
        </authorList>
    </citation>
    <scope>NUCLEOTIDE SEQUENCE</scope>
    <source>
        <strain evidence="2">Gz</strain>
        <tissue evidence="2">Muscle</tissue>
    </source>
</reference>
<evidence type="ECO:0000313" key="3">
    <source>
        <dbReference type="Proteomes" id="UP001187415"/>
    </source>
</evidence>
<dbReference type="AlphaFoldDB" id="A0AA88SV02"/>
<evidence type="ECO:0000313" key="2">
    <source>
        <dbReference type="EMBL" id="KAK2846731.1"/>
    </source>
</evidence>
<dbReference type="Proteomes" id="UP001187415">
    <property type="component" value="Unassembled WGS sequence"/>
</dbReference>
<feature type="region of interest" description="Disordered" evidence="1">
    <location>
        <begin position="1"/>
        <end position="36"/>
    </location>
</feature>
<organism evidence="2 3">
    <name type="scientific">Channa striata</name>
    <name type="common">Snakehead murrel</name>
    <name type="synonym">Ophicephalus striatus</name>
    <dbReference type="NCBI Taxonomy" id="64152"/>
    <lineage>
        <taxon>Eukaryota</taxon>
        <taxon>Metazoa</taxon>
        <taxon>Chordata</taxon>
        <taxon>Craniata</taxon>
        <taxon>Vertebrata</taxon>
        <taxon>Euteleostomi</taxon>
        <taxon>Actinopterygii</taxon>
        <taxon>Neopterygii</taxon>
        <taxon>Teleostei</taxon>
        <taxon>Neoteleostei</taxon>
        <taxon>Acanthomorphata</taxon>
        <taxon>Anabantaria</taxon>
        <taxon>Anabantiformes</taxon>
        <taxon>Channoidei</taxon>
        <taxon>Channidae</taxon>
        <taxon>Channa</taxon>
    </lineage>
</organism>
<gene>
    <name evidence="2" type="ORF">Q5P01_009730</name>
</gene>